<gene>
    <name evidence="2" type="ORF">ACFSUD_00455</name>
</gene>
<dbReference type="EMBL" id="JBHUMP010000001">
    <property type="protein sequence ID" value="MFD2738031.1"/>
    <property type="molecule type" value="Genomic_DNA"/>
</dbReference>
<keyword evidence="1" id="KW-0808">Transferase</keyword>
<dbReference type="Gene3D" id="3.90.550.20">
    <property type="match status" value="1"/>
</dbReference>
<name>A0ABW5TWN4_9RHOB</name>
<proteinExistence type="predicted"/>
<dbReference type="PANTHER" id="PTHR32385">
    <property type="entry name" value="MANNOSYL PHOSPHORYLINOSITOL CERAMIDE SYNTHASE"/>
    <property type="match status" value="1"/>
</dbReference>
<dbReference type="InterPro" id="IPR029044">
    <property type="entry name" value="Nucleotide-diphossugar_trans"/>
</dbReference>
<protein>
    <submittedName>
        <fullName evidence="2">Glycosyltransferase</fullName>
    </submittedName>
</protein>
<dbReference type="Pfam" id="PF04488">
    <property type="entry name" value="Gly_transf_sug"/>
    <property type="match status" value="1"/>
</dbReference>
<dbReference type="InterPro" id="IPR051706">
    <property type="entry name" value="Glycosyltransferase_domain"/>
</dbReference>
<evidence type="ECO:0000313" key="2">
    <source>
        <dbReference type="EMBL" id="MFD2738031.1"/>
    </source>
</evidence>
<accession>A0ABW5TWN4</accession>
<organism evidence="2 3">
    <name type="scientific">Sulfitobacter aestuarii</name>
    <dbReference type="NCBI Taxonomy" id="2161676"/>
    <lineage>
        <taxon>Bacteria</taxon>
        <taxon>Pseudomonadati</taxon>
        <taxon>Pseudomonadota</taxon>
        <taxon>Alphaproteobacteria</taxon>
        <taxon>Rhodobacterales</taxon>
        <taxon>Roseobacteraceae</taxon>
        <taxon>Sulfitobacter</taxon>
    </lineage>
</organism>
<dbReference type="RefSeq" id="WP_386370310.1">
    <property type="nucleotide sequence ID" value="NZ_JBHUMP010000001.1"/>
</dbReference>
<sequence>MSKALKFQHRIKIERLFDKRKAQELTGFLQKLSGRGFDVAGVPFRLLDRALSTNHTEGLEHMADLANVTRGGQPRLFRSIVEDMSKHGQSSLCSLIRDAEAHPMTRFEAMGWTVFLRNRANLPENGTPVSDIFQFWDNPDPPDEIEIGRDAWAEIPHPGEWYSEGTATDYITAHFGRDAAKQFQELWHPASKSDLFRLYRLVREGGIYADADSLPGPGLAAFAKLAGTEAWATSMTNVPNCVANNYFLAGPPNSPVFEGFLNHVLRNLVEQPVEGIFWLSGPGAFTHYLYETPSDICLLPRGTQKEHLFSQFDAAYKHTDSNWRVYEHARGLTNDSSLRHVLAFLE</sequence>
<reference evidence="3" key="1">
    <citation type="journal article" date="2019" name="Int. J. Syst. Evol. Microbiol.">
        <title>The Global Catalogue of Microorganisms (GCM) 10K type strain sequencing project: providing services to taxonomists for standard genome sequencing and annotation.</title>
        <authorList>
            <consortium name="The Broad Institute Genomics Platform"/>
            <consortium name="The Broad Institute Genome Sequencing Center for Infectious Disease"/>
            <person name="Wu L."/>
            <person name="Ma J."/>
        </authorList>
    </citation>
    <scope>NUCLEOTIDE SEQUENCE [LARGE SCALE GENOMIC DNA]</scope>
    <source>
        <strain evidence="3">TISTR 2562</strain>
    </source>
</reference>
<evidence type="ECO:0000256" key="1">
    <source>
        <dbReference type="ARBA" id="ARBA00022679"/>
    </source>
</evidence>
<keyword evidence="3" id="KW-1185">Reference proteome</keyword>
<dbReference type="SUPFAM" id="SSF53448">
    <property type="entry name" value="Nucleotide-diphospho-sugar transferases"/>
    <property type="match status" value="1"/>
</dbReference>
<comment type="caution">
    <text evidence="2">The sequence shown here is derived from an EMBL/GenBank/DDBJ whole genome shotgun (WGS) entry which is preliminary data.</text>
</comment>
<dbReference type="InterPro" id="IPR007577">
    <property type="entry name" value="GlycoTrfase_DXD_sugar-bd_CS"/>
</dbReference>
<evidence type="ECO:0000313" key="3">
    <source>
        <dbReference type="Proteomes" id="UP001597474"/>
    </source>
</evidence>
<dbReference type="PANTHER" id="PTHR32385:SF15">
    <property type="entry name" value="INOSITOL PHOSPHOCERAMIDE MANNOSYLTRANSFERASE 1"/>
    <property type="match status" value="1"/>
</dbReference>
<dbReference type="Proteomes" id="UP001597474">
    <property type="component" value="Unassembled WGS sequence"/>
</dbReference>